<keyword evidence="3" id="KW-1185">Reference proteome</keyword>
<gene>
    <name evidence="2" type="ORF">AMTR_s00034p00188060</name>
</gene>
<name>W1PVW4_AMBTC</name>
<evidence type="ECO:0000313" key="3">
    <source>
        <dbReference type="Proteomes" id="UP000017836"/>
    </source>
</evidence>
<evidence type="ECO:0000313" key="2">
    <source>
        <dbReference type="EMBL" id="ERN12213.1"/>
    </source>
</evidence>
<dbReference type="HOGENOM" id="CLU_101536_0_0_1"/>
<dbReference type="Gramene" id="ERN12213">
    <property type="protein sequence ID" value="ERN12213"/>
    <property type="gene ID" value="AMTR_s00034p00188060"/>
</dbReference>
<organism evidence="2 3">
    <name type="scientific">Amborella trichopoda</name>
    <dbReference type="NCBI Taxonomy" id="13333"/>
    <lineage>
        <taxon>Eukaryota</taxon>
        <taxon>Viridiplantae</taxon>
        <taxon>Streptophyta</taxon>
        <taxon>Embryophyta</taxon>
        <taxon>Tracheophyta</taxon>
        <taxon>Spermatophyta</taxon>
        <taxon>Magnoliopsida</taxon>
        <taxon>Amborellales</taxon>
        <taxon>Amborellaceae</taxon>
        <taxon>Amborella</taxon>
    </lineage>
</organism>
<dbReference type="AlphaFoldDB" id="W1PVW4"/>
<sequence>MPTFLGRVRRQLGLPQRFSEITLLWTPIMELRTTYLDEGRSSTDEVTFLCAERDSAIEEWDSIAEDFANLCQNFDRMVAEHDSLRDELERVRSVPSFSFVALTLPGPSLDRIRDLERRVDCYRSEMNSARDECHELKEDVKGHMDRWQPFFSRSESLCEGVITILCLESVTVSGVYSDDEGSEASSTDIGGRGEQSYNRARGGFSIKEVTFVALFNLFL</sequence>
<dbReference type="EMBL" id="KI392616">
    <property type="protein sequence ID" value="ERN12213.1"/>
    <property type="molecule type" value="Genomic_DNA"/>
</dbReference>
<evidence type="ECO:0000256" key="1">
    <source>
        <dbReference type="SAM" id="Coils"/>
    </source>
</evidence>
<reference evidence="3" key="1">
    <citation type="journal article" date="2013" name="Science">
        <title>The Amborella genome and the evolution of flowering plants.</title>
        <authorList>
            <consortium name="Amborella Genome Project"/>
        </authorList>
    </citation>
    <scope>NUCLEOTIDE SEQUENCE [LARGE SCALE GENOMIC DNA]</scope>
</reference>
<protein>
    <submittedName>
        <fullName evidence="2">Uncharacterized protein</fullName>
    </submittedName>
</protein>
<dbReference type="Proteomes" id="UP000017836">
    <property type="component" value="Unassembled WGS sequence"/>
</dbReference>
<feature type="coiled-coil region" evidence="1">
    <location>
        <begin position="112"/>
        <end position="146"/>
    </location>
</feature>
<proteinExistence type="predicted"/>
<accession>W1PVW4</accession>
<keyword evidence="1" id="KW-0175">Coiled coil</keyword>